<evidence type="ECO:0000313" key="3">
    <source>
        <dbReference type="EMBL" id="KAK6506812.1"/>
    </source>
</evidence>
<sequence length="590" mass="66911">MDRSSALPGQPCQGQGPSSLADSLNGVTPAHSDQGSQATHKIQRSILQRDSETILNIDIILERLKISNSSMKQQVRDLQTNRGDLENEEDEAQFQSGGFFPIGPPHHEQQNNLDHHHLDLLSFDIPHSEAFTSLLEDYKDTMDFLRRFLPSSSRPEPSEPRDLSRHSRMIDGWIDIDRDPASQGSWLNRMLANTGLRRLWSLFVESRDPRTRAPAPTTSGRALISLPTEVLTEVINRSELNDMDRLRFGATCARAMSVTLPVLYRYAMVRYPIKKRPLNETLKDVGHMVRELIIHMPEAAEPVRNEDDFIEPYDIFNKMTGLTALTIYFDAPVAAVEVVALLKYFLRANERLTHITLDIQELKHPLAAYESRTVYHASRAIESLRSKGALGNPARLEELSLCIQKAPQDTSASAVCQVFQRHCERARYLRVLPHLRRGQTLDLAPFRSRQLDHIQWVVRDGTPATTSIYAPVLQAAVNPRSINLMRVFVHSDAQFVVDRIKGYDDPALEFPFNNLVMMWIECVGDVPQAQTFHANAQLQQDLRSRAEGIFRAAPTLRMITCMERGVNFTFYIHIFKSGDGTVIINTSQFP</sequence>
<proteinExistence type="predicted"/>
<protein>
    <recommendedName>
        <fullName evidence="5">F-box domain-containing protein</fullName>
    </recommendedName>
</protein>
<feature type="compositionally biased region" description="Polar residues" evidence="2">
    <location>
        <begin position="12"/>
        <end position="42"/>
    </location>
</feature>
<reference evidence="3 4" key="1">
    <citation type="submission" date="2023-08" db="EMBL/GenBank/DDBJ databases">
        <authorList>
            <person name="Palmer J.M."/>
        </authorList>
    </citation>
    <scope>NUCLEOTIDE SEQUENCE [LARGE SCALE GENOMIC DNA]</scope>
    <source>
        <strain evidence="3 4">TWF481</strain>
    </source>
</reference>
<evidence type="ECO:0000256" key="1">
    <source>
        <dbReference type="SAM" id="Coils"/>
    </source>
</evidence>
<feature type="region of interest" description="Disordered" evidence="2">
    <location>
        <begin position="1"/>
        <end position="42"/>
    </location>
</feature>
<dbReference type="EMBL" id="JAVHJL010000003">
    <property type="protein sequence ID" value="KAK6506812.1"/>
    <property type="molecule type" value="Genomic_DNA"/>
</dbReference>
<keyword evidence="1" id="KW-0175">Coiled coil</keyword>
<feature type="coiled-coil region" evidence="1">
    <location>
        <begin position="61"/>
        <end position="95"/>
    </location>
</feature>
<comment type="caution">
    <text evidence="3">The sequence shown here is derived from an EMBL/GenBank/DDBJ whole genome shotgun (WGS) entry which is preliminary data.</text>
</comment>
<evidence type="ECO:0000256" key="2">
    <source>
        <dbReference type="SAM" id="MobiDB-lite"/>
    </source>
</evidence>
<evidence type="ECO:0000313" key="4">
    <source>
        <dbReference type="Proteomes" id="UP001370758"/>
    </source>
</evidence>
<keyword evidence="4" id="KW-1185">Reference proteome</keyword>
<dbReference type="AlphaFoldDB" id="A0AAV9WEY0"/>
<dbReference type="Proteomes" id="UP001370758">
    <property type="component" value="Unassembled WGS sequence"/>
</dbReference>
<accession>A0AAV9WEY0</accession>
<gene>
    <name evidence="3" type="ORF">TWF481_005272</name>
</gene>
<organism evidence="3 4">
    <name type="scientific">Arthrobotrys musiformis</name>
    <dbReference type="NCBI Taxonomy" id="47236"/>
    <lineage>
        <taxon>Eukaryota</taxon>
        <taxon>Fungi</taxon>
        <taxon>Dikarya</taxon>
        <taxon>Ascomycota</taxon>
        <taxon>Pezizomycotina</taxon>
        <taxon>Orbiliomycetes</taxon>
        <taxon>Orbiliales</taxon>
        <taxon>Orbiliaceae</taxon>
        <taxon>Arthrobotrys</taxon>
    </lineage>
</organism>
<evidence type="ECO:0008006" key="5">
    <source>
        <dbReference type="Google" id="ProtNLM"/>
    </source>
</evidence>
<name>A0AAV9WEY0_9PEZI</name>